<dbReference type="OrthoDB" id="419183at2759"/>
<keyword evidence="8" id="KW-0100">Branched-chain amino acid biosynthesis</keyword>
<dbReference type="GO" id="GO:0003862">
    <property type="term" value="F:3-isopropylmalate dehydrogenase activity"/>
    <property type="evidence" value="ECO:0007669"/>
    <property type="project" value="InterPro"/>
</dbReference>
<evidence type="ECO:0000256" key="2">
    <source>
        <dbReference type="ARBA" id="ARBA00022430"/>
    </source>
</evidence>
<evidence type="ECO:0000256" key="5">
    <source>
        <dbReference type="ARBA" id="ARBA00022842"/>
    </source>
</evidence>
<keyword evidence="5" id="KW-0460">Magnesium</keyword>
<gene>
    <name evidence="10" type="ORF">C2857_002771</name>
</gene>
<sequence length="146" mass="15460">MAMLMVKNPRDFNGVIHTDNTFGDILSYISGGLVGSLGSRPSASISGIPGQGKRNGIYEPARVGVPLVLLVKALSTQSPRYNSISPCFSDNSCLLVKGAAAIETAVQRVFESKDAGGLIWAEVQAPLKSGMRRVAPDFKQKGLVLI</sequence>
<keyword evidence="6" id="KW-0560">Oxidoreductase</keyword>
<dbReference type="GO" id="GO:0009098">
    <property type="term" value="P:L-leucine biosynthetic process"/>
    <property type="evidence" value="ECO:0007669"/>
    <property type="project" value="UniProtKB-KW"/>
</dbReference>
<dbReference type="Pfam" id="PF00180">
    <property type="entry name" value="Iso_dh"/>
    <property type="match status" value="1"/>
</dbReference>
<reference evidence="10 11" key="1">
    <citation type="journal article" date="2018" name="PLoS Genet.">
        <title>Repeat elements organise 3D genome structure and mediate transcription in the filamentous fungus Epichloe festucae.</title>
        <authorList>
            <person name="Winter D.J."/>
            <person name="Ganley A.R.D."/>
            <person name="Young C.A."/>
            <person name="Liachko I."/>
            <person name="Schardl C.L."/>
            <person name="Dupont P.Y."/>
            <person name="Berry D."/>
            <person name="Ram A."/>
            <person name="Scott B."/>
            <person name="Cox M.P."/>
        </authorList>
    </citation>
    <scope>NUCLEOTIDE SEQUENCE [LARGE SCALE GENOMIC DNA]</scope>
    <source>
        <strain evidence="10 11">Fl1</strain>
    </source>
</reference>
<dbReference type="GO" id="GO:0005829">
    <property type="term" value="C:cytosol"/>
    <property type="evidence" value="ECO:0007669"/>
    <property type="project" value="TreeGrafter"/>
</dbReference>
<keyword evidence="7" id="KW-0520">NAD</keyword>
<feature type="domain" description="Isopropylmalate dehydrogenase-like" evidence="9">
    <location>
        <begin position="1"/>
        <end position="113"/>
    </location>
</feature>
<evidence type="ECO:0000256" key="8">
    <source>
        <dbReference type="ARBA" id="ARBA00023304"/>
    </source>
</evidence>
<evidence type="ECO:0000313" key="11">
    <source>
        <dbReference type="Proteomes" id="UP000594364"/>
    </source>
</evidence>
<dbReference type="PANTHER" id="PTHR42979">
    <property type="entry name" value="3-ISOPROPYLMALATE DEHYDROGENASE"/>
    <property type="match status" value="1"/>
</dbReference>
<dbReference type="InterPro" id="IPR024084">
    <property type="entry name" value="IsoPropMal-DH-like_dom"/>
</dbReference>
<dbReference type="Gene3D" id="3.40.718.10">
    <property type="entry name" value="Isopropylmalate Dehydrogenase"/>
    <property type="match status" value="1"/>
</dbReference>
<evidence type="ECO:0000256" key="6">
    <source>
        <dbReference type="ARBA" id="ARBA00023002"/>
    </source>
</evidence>
<dbReference type="Proteomes" id="UP000594364">
    <property type="component" value="Chromosome 6"/>
</dbReference>
<evidence type="ECO:0000256" key="4">
    <source>
        <dbReference type="ARBA" id="ARBA00022723"/>
    </source>
</evidence>
<keyword evidence="3" id="KW-0028">Amino-acid biosynthesis</keyword>
<evidence type="ECO:0000259" key="9">
    <source>
        <dbReference type="Pfam" id="PF00180"/>
    </source>
</evidence>
<keyword evidence="4" id="KW-0479">Metal-binding</keyword>
<dbReference type="AlphaFoldDB" id="A0A7U3SN80"/>
<dbReference type="InterPro" id="IPR004429">
    <property type="entry name" value="Isopropylmalate_DH"/>
</dbReference>
<accession>A0A7U3SN80</accession>
<dbReference type="SUPFAM" id="SSF53659">
    <property type="entry name" value="Isocitrate/Isopropylmalate dehydrogenase-like"/>
    <property type="match status" value="1"/>
</dbReference>
<dbReference type="EMBL" id="CP031390">
    <property type="protein sequence ID" value="QPH17862.1"/>
    <property type="molecule type" value="Genomic_DNA"/>
</dbReference>
<name>A0A7U3SN80_EPIFF</name>
<proteinExistence type="inferred from homology"/>
<keyword evidence="2" id="KW-0432">Leucine biosynthesis</keyword>
<organism evidence="10 11">
    <name type="scientific">Epichloe festucae (strain Fl1)</name>
    <dbReference type="NCBI Taxonomy" id="877507"/>
    <lineage>
        <taxon>Eukaryota</taxon>
        <taxon>Fungi</taxon>
        <taxon>Dikarya</taxon>
        <taxon>Ascomycota</taxon>
        <taxon>Pezizomycotina</taxon>
        <taxon>Sordariomycetes</taxon>
        <taxon>Hypocreomycetidae</taxon>
        <taxon>Hypocreales</taxon>
        <taxon>Clavicipitaceae</taxon>
        <taxon>Epichloe</taxon>
    </lineage>
</organism>
<comment type="similarity">
    <text evidence="1">Belongs to the isocitrate and isopropylmalate dehydrogenases family.</text>
</comment>
<evidence type="ECO:0000256" key="3">
    <source>
        <dbReference type="ARBA" id="ARBA00022605"/>
    </source>
</evidence>
<evidence type="ECO:0000256" key="1">
    <source>
        <dbReference type="ARBA" id="ARBA00007769"/>
    </source>
</evidence>
<dbReference type="PANTHER" id="PTHR42979:SF1">
    <property type="entry name" value="3-ISOPROPYLMALATE DEHYDROGENASE"/>
    <property type="match status" value="1"/>
</dbReference>
<evidence type="ECO:0000256" key="7">
    <source>
        <dbReference type="ARBA" id="ARBA00023027"/>
    </source>
</evidence>
<dbReference type="GO" id="GO:0046872">
    <property type="term" value="F:metal ion binding"/>
    <property type="evidence" value="ECO:0007669"/>
    <property type="project" value="UniProtKB-KW"/>
</dbReference>
<protein>
    <recommendedName>
        <fullName evidence="9">Isopropylmalate dehydrogenase-like domain-containing protein</fullName>
    </recommendedName>
</protein>
<evidence type="ECO:0000313" key="10">
    <source>
        <dbReference type="EMBL" id="QPH17862.1"/>
    </source>
</evidence>
<keyword evidence="11" id="KW-1185">Reference proteome</keyword>